<keyword evidence="1" id="KW-1133">Transmembrane helix</keyword>
<accession>H3JSW0</accession>
<reference evidence="2" key="1">
    <citation type="journal article" date="2013" name="PLoS ONE">
        <title>Complete Nucleotide Sequences of Virulence-Resistance Plasmids Carried by Emerging Multidrug-Resistant Salmonella enterica Serovar Typhimurium Isolated from Cattle in Hokkaido, Japan.</title>
        <authorList>
            <person name="Tamamura Y."/>
            <person name="Tanaka K."/>
            <person name="Akiba M."/>
            <person name="Kanno T."/>
            <person name="Hatama S."/>
            <person name="Ishihara R."/>
            <person name="Uchida I."/>
        </authorList>
    </citation>
    <scope>NUCLEOTIDE SEQUENCE</scope>
    <source>
        <plasmid evidence="2">pYT2</plasmid>
    </source>
</reference>
<proteinExistence type="predicted"/>
<keyword evidence="1" id="KW-0472">Membrane</keyword>
<feature type="transmembrane region" description="Helical" evidence="1">
    <location>
        <begin position="12"/>
        <end position="31"/>
    </location>
</feature>
<evidence type="ECO:0000313" key="2">
    <source>
        <dbReference type="EMBL" id="BAL48617.1"/>
    </source>
</evidence>
<name>H3JSW0_SALTM</name>
<organism evidence="2">
    <name type="scientific">Salmonella typhimurium</name>
    <dbReference type="NCBI Taxonomy" id="90371"/>
    <lineage>
        <taxon>Bacteria</taxon>
        <taxon>Pseudomonadati</taxon>
        <taxon>Pseudomonadota</taxon>
        <taxon>Gammaproteobacteria</taxon>
        <taxon>Enterobacterales</taxon>
        <taxon>Enterobacteriaceae</taxon>
        <taxon>Salmonella</taxon>
    </lineage>
</organism>
<dbReference type="PATRIC" id="fig|90371.687.peg.4824"/>
<geneLocation type="plasmid" evidence="2">
    <name>pYT2</name>
</geneLocation>
<protein>
    <submittedName>
        <fullName evidence="2">Uncharacterized protein</fullName>
    </submittedName>
</protein>
<dbReference type="AlphaFoldDB" id="H3JSW0"/>
<keyword evidence="2" id="KW-0614">Plasmid</keyword>
<evidence type="ECO:0000256" key="1">
    <source>
        <dbReference type="SAM" id="Phobius"/>
    </source>
</evidence>
<sequence length="39" mass="4832">MMKNITFSASFFRELFWFVVMAGSWFVVWYMPGLLQHYY</sequence>
<dbReference type="EMBL" id="AB605179">
    <property type="protein sequence ID" value="BAL48617.1"/>
    <property type="molecule type" value="Genomic_DNA"/>
</dbReference>
<keyword evidence="1" id="KW-0812">Transmembrane</keyword>